<reference evidence="2 3" key="1">
    <citation type="submission" date="2017-02" db="EMBL/GenBank/DDBJ databases">
        <authorList>
            <person name="Peterson S.W."/>
        </authorList>
    </citation>
    <scope>NUCLEOTIDE SEQUENCE [LARGE SCALE GENOMIC DNA]</scope>
    <source>
        <strain evidence="2 3">3F5N</strain>
    </source>
</reference>
<keyword evidence="1" id="KW-0732">Signal</keyword>
<protein>
    <recommendedName>
        <fullName evidence="4">TonB C-terminal domain-containing protein</fullName>
    </recommendedName>
</protein>
<organism evidence="2 3">
    <name type="scientific">Brevundimonas diminuta 3F5N</name>
    <dbReference type="NCBI Taxonomy" id="1255603"/>
    <lineage>
        <taxon>Bacteria</taxon>
        <taxon>Pseudomonadati</taxon>
        <taxon>Pseudomonadota</taxon>
        <taxon>Alphaproteobacteria</taxon>
        <taxon>Caulobacterales</taxon>
        <taxon>Caulobacteraceae</taxon>
        <taxon>Brevundimonas</taxon>
    </lineage>
</organism>
<evidence type="ECO:0000313" key="2">
    <source>
        <dbReference type="EMBL" id="SJM52126.1"/>
    </source>
</evidence>
<dbReference type="EMBL" id="FUIE01000018">
    <property type="protein sequence ID" value="SJM52126.1"/>
    <property type="molecule type" value="Genomic_DNA"/>
</dbReference>
<proteinExistence type="predicted"/>
<sequence>MRNGIFQGLTAAVLSLTTAAAAAAQDSEDWDLLVQPENELTVAYTQFDNGLLLAARCQRGVYQVMIGGLPAAPESKDFHKSNRILVIGIGDEEEAEQRFLLGDNPSVAFSELPAPLARQMREGGTMTIVAPGGGEGGRNLRYLVKLPASNAAIDQSLTACDRPLVDPRDRQLDELKDDGLPVNLAWKRMPQPEYPQGRTYTAGFAVITCVSQADGRVDDCVVETEFPVGGGFGAAAMQGTRKGRLENRGGGDGAIPARLIVYRVNYAMSEPELSTGSRLRRGDE</sequence>
<feature type="chain" id="PRO_5013045770" description="TonB C-terminal domain-containing protein" evidence="1">
    <location>
        <begin position="25"/>
        <end position="284"/>
    </location>
</feature>
<accession>A0A1R4F8B4</accession>
<feature type="signal peptide" evidence="1">
    <location>
        <begin position="1"/>
        <end position="24"/>
    </location>
</feature>
<dbReference type="AlphaFoldDB" id="A0A1R4F8B4"/>
<evidence type="ECO:0000313" key="3">
    <source>
        <dbReference type="Proteomes" id="UP000195766"/>
    </source>
</evidence>
<evidence type="ECO:0008006" key="4">
    <source>
        <dbReference type="Google" id="ProtNLM"/>
    </source>
</evidence>
<dbReference type="OrthoDB" id="7201431at2"/>
<dbReference type="Proteomes" id="UP000195766">
    <property type="component" value="Unassembled WGS sequence"/>
</dbReference>
<evidence type="ECO:0000256" key="1">
    <source>
        <dbReference type="SAM" id="SignalP"/>
    </source>
</evidence>
<dbReference type="RefSeq" id="WP_087139301.1">
    <property type="nucleotide sequence ID" value="NZ_FUIE01000018.1"/>
</dbReference>
<gene>
    <name evidence="2" type="ORF">FM111_03155</name>
</gene>
<name>A0A1R4F8B4_BREDI</name>